<evidence type="ECO:0000313" key="3">
    <source>
        <dbReference type="EMBL" id="QAS54152.1"/>
    </source>
</evidence>
<accession>A0A410MHE5</accession>
<dbReference type="PROSITE" id="PS51831">
    <property type="entry name" value="HD"/>
    <property type="match status" value="1"/>
</dbReference>
<dbReference type="InterPro" id="IPR003607">
    <property type="entry name" value="HD/PDEase_dom"/>
</dbReference>
<dbReference type="SUPFAM" id="SSF109604">
    <property type="entry name" value="HD-domain/PDEase-like"/>
    <property type="match status" value="1"/>
</dbReference>
<dbReference type="InterPro" id="IPR006674">
    <property type="entry name" value="HD_domain"/>
</dbReference>
<dbReference type="AlphaFoldDB" id="A0A410MHE5"/>
<feature type="transmembrane region" description="Helical" evidence="1">
    <location>
        <begin position="269"/>
        <end position="288"/>
    </location>
</feature>
<evidence type="ECO:0000256" key="1">
    <source>
        <dbReference type="SAM" id="Phobius"/>
    </source>
</evidence>
<gene>
    <name evidence="3" type="ORF">HLI_19005</name>
</gene>
<proteinExistence type="predicted"/>
<keyword evidence="1" id="KW-1133">Transmembrane helix</keyword>
<dbReference type="InterPro" id="IPR011624">
    <property type="entry name" value="Metal-dep_PHydrolase_7TM_extra"/>
</dbReference>
<organism evidence="3 4">
    <name type="scientific">Halobacillus litoralis</name>
    <dbReference type="NCBI Taxonomy" id="45668"/>
    <lineage>
        <taxon>Bacteria</taxon>
        <taxon>Bacillati</taxon>
        <taxon>Bacillota</taxon>
        <taxon>Bacilli</taxon>
        <taxon>Bacillales</taxon>
        <taxon>Bacillaceae</taxon>
        <taxon>Halobacillus</taxon>
    </lineage>
</organism>
<dbReference type="Pfam" id="PF07698">
    <property type="entry name" value="7TM-7TMR_HD"/>
    <property type="match status" value="1"/>
</dbReference>
<sequence>MLERFSKKLQEMRLHSSKVVLALPALVVAVFFFVLAASNVHTQTYSLEKYSTAPETIRSPITIENEKKTEQQIREVTQSVDDRYSISEDITEERVSLVREVFEVIKETEHDAEEQSSTGEQLLKVESLLDEDITRGLPSGVYEPLLSAKVEDLKASEDFLVTTLHNYFQEGIRPARLDDAERRLKLKVQYSNLPDTLKQVTSDIGAFALVENALYDPQQTEEAIKAAATQVEPIMLRAGEVIVKQGSTITNDVYDDLQLTGLLDDQHNGLPFFGLALFSLLLGMMIYIESLRAVKESHLTLRHLTIAAFTSLFIIGLMKIFSLYGSADQPVHYLVPAVAGVFLIKILCHERLALVLAVVYALMACILFNGHLSGALNATAGMYLLLSQLAGIFFLTKMKDRLSIVRASAGVAFTNICALLFFLFMSFEKYSWTEVLLYCGYGFSAAFLAAVLTLGLLPFFETGFGVLSDQKLLTLANPNHPLLRKILTEAPGTYHHSVMVANLSESACEAIGANGLLARVAAYYHDLGKTVQPHYFIENQMGLKNPHDFIDPEKSAEIIINHPYDGARMLEDEKLPSEIVDIAKQHHGTTLLKFFYYQAKEQNERTLEKDYRYPGPKPQTKEAAVVCVCDSVEAAVRSLNHPTEEKIKAIVHSIIEDRLLDGQFDDSHLTFNEIKKLEHAICETLHGIFHSRIEYPETKPLVREAK</sequence>
<feature type="domain" description="HD" evidence="2">
    <location>
        <begin position="493"/>
        <end position="635"/>
    </location>
</feature>
<dbReference type="OrthoDB" id="9806952at2"/>
<evidence type="ECO:0000313" key="4">
    <source>
        <dbReference type="Proteomes" id="UP000287756"/>
    </source>
</evidence>
<feature type="transmembrane region" description="Helical" evidence="1">
    <location>
        <begin position="330"/>
        <end position="347"/>
    </location>
</feature>
<dbReference type="InterPro" id="IPR011621">
    <property type="entry name" value="Metal-dep_PHydrolase_7TM_intra"/>
</dbReference>
<protein>
    <recommendedName>
        <fullName evidence="2">HD domain-containing protein</fullName>
    </recommendedName>
</protein>
<name>A0A410MHE5_9BACI</name>
<dbReference type="Gene3D" id="1.10.3210.10">
    <property type="entry name" value="Hypothetical protein af1432"/>
    <property type="match status" value="1"/>
</dbReference>
<reference evidence="3 4" key="1">
    <citation type="submission" date="2018-01" db="EMBL/GenBank/DDBJ databases">
        <title>The whole genome sequencing and assembly of Halobacillus litoralis ERB031 strain.</title>
        <authorList>
            <person name="Lee S.-J."/>
            <person name="Park M.-K."/>
            <person name="Kim J.-Y."/>
            <person name="Lee Y.-J."/>
            <person name="Yi H."/>
            <person name="Bahn Y.-S."/>
            <person name="Kim J.F."/>
            <person name="Lee D.-W."/>
        </authorList>
    </citation>
    <scope>NUCLEOTIDE SEQUENCE [LARGE SCALE GENOMIC DNA]</scope>
    <source>
        <strain evidence="3 4">ERB 031</strain>
    </source>
</reference>
<dbReference type="InterPro" id="IPR006675">
    <property type="entry name" value="HDIG_dom"/>
</dbReference>
<feature type="transmembrane region" description="Helical" evidence="1">
    <location>
        <begin position="354"/>
        <end position="372"/>
    </location>
</feature>
<dbReference type="Proteomes" id="UP000287756">
    <property type="component" value="Chromosome"/>
</dbReference>
<dbReference type="PANTHER" id="PTHR36442">
    <property type="entry name" value="CYCLIC-DI-AMP PHOSPHODIESTERASE PGPH"/>
    <property type="match status" value="1"/>
</dbReference>
<dbReference type="NCBIfam" id="TIGR00277">
    <property type="entry name" value="HDIG"/>
    <property type="match status" value="1"/>
</dbReference>
<dbReference type="RefSeq" id="WP_128526422.1">
    <property type="nucleotide sequence ID" value="NZ_CP026118.1"/>
</dbReference>
<evidence type="ECO:0000259" key="2">
    <source>
        <dbReference type="PROSITE" id="PS51831"/>
    </source>
</evidence>
<dbReference type="CDD" id="cd00077">
    <property type="entry name" value="HDc"/>
    <property type="match status" value="1"/>
</dbReference>
<dbReference type="PANTHER" id="PTHR36442:SF1">
    <property type="entry name" value="CYCLIC-DI-AMP PHOSPHODIESTERASE PGPH"/>
    <property type="match status" value="1"/>
</dbReference>
<dbReference type="KEGG" id="hli:HLI_19005"/>
<dbReference type="InterPro" id="IPR052722">
    <property type="entry name" value="PgpH_phosphodiesterase"/>
</dbReference>
<dbReference type="Pfam" id="PF01966">
    <property type="entry name" value="HD"/>
    <property type="match status" value="1"/>
</dbReference>
<dbReference type="SMART" id="SM00471">
    <property type="entry name" value="HDc"/>
    <property type="match status" value="1"/>
</dbReference>
<keyword evidence="1" id="KW-0472">Membrane</keyword>
<dbReference type="EMBL" id="CP026118">
    <property type="protein sequence ID" value="QAS54152.1"/>
    <property type="molecule type" value="Genomic_DNA"/>
</dbReference>
<keyword evidence="1" id="KW-0812">Transmembrane</keyword>
<feature type="transmembrane region" description="Helical" evidence="1">
    <location>
        <begin position="300"/>
        <end position="324"/>
    </location>
</feature>
<feature type="transmembrane region" description="Helical" evidence="1">
    <location>
        <begin position="403"/>
        <end position="423"/>
    </location>
</feature>
<feature type="transmembrane region" description="Helical" evidence="1">
    <location>
        <begin position="435"/>
        <end position="460"/>
    </location>
</feature>
<dbReference type="Pfam" id="PF07697">
    <property type="entry name" value="7TMR-HDED"/>
    <property type="match status" value="1"/>
</dbReference>